<dbReference type="AlphaFoldDB" id="A0A2N3HRY4"/>
<feature type="chain" id="PRO_5015001395" evidence="1">
    <location>
        <begin position="25"/>
        <end position="197"/>
    </location>
</feature>
<comment type="caution">
    <text evidence="2">The sequence shown here is derived from an EMBL/GenBank/DDBJ whole genome shotgun (WGS) entry which is preliminary data.</text>
</comment>
<evidence type="ECO:0000313" key="3">
    <source>
        <dbReference type="Proteomes" id="UP000233535"/>
    </source>
</evidence>
<accession>A0A2N3HRY4</accession>
<sequence length="197" mass="23043">MYNSLKRIFPFLLLLIIKSSLTFSQTSLNKALRDMAKEEIHQTSINLTELDVFLIPKMESKFVEKYELIKLDCTEKYSVQSFDEADCKFIYFHEWKNINLLVVVYFPSRAGAGSPKIQLTTITNDGEVVDRKLISYLYFIDPGSEPTQIFKIIDENKFELITREIKRELIDDEFVFSSDKTKKEVFIIRNGIIEKLS</sequence>
<feature type="signal peptide" evidence="1">
    <location>
        <begin position="1"/>
        <end position="24"/>
    </location>
</feature>
<dbReference type="Proteomes" id="UP000233535">
    <property type="component" value="Unassembled WGS sequence"/>
</dbReference>
<evidence type="ECO:0000313" key="2">
    <source>
        <dbReference type="EMBL" id="PKQ60799.1"/>
    </source>
</evidence>
<organism evidence="2 3">
    <name type="scientific">Labilibaculum filiforme</name>
    <dbReference type="NCBI Taxonomy" id="1940526"/>
    <lineage>
        <taxon>Bacteria</taxon>
        <taxon>Pseudomonadati</taxon>
        <taxon>Bacteroidota</taxon>
        <taxon>Bacteroidia</taxon>
        <taxon>Marinilabiliales</taxon>
        <taxon>Marinifilaceae</taxon>
        <taxon>Labilibaculum</taxon>
    </lineage>
</organism>
<name>A0A2N3HRY4_9BACT</name>
<protein>
    <submittedName>
        <fullName evidence="2">Uncharacterized protein</fullName>
    </submittedName>
</protein>
<dbReference type="EMBL" id="MVDD01000021">
    <property type="protein sequence ID" value="PKQ60799.1"/>
    <property type="molecule type" value="Genomic_DNA"/>
</dbReference>
<proteinExistence type="predicted"/>
<reference evidence="2 3" key="1">
    <citation type="journal article" date="2017" name="Front. Microbiol.">
        <title>Labilibaculum manganireducens gen. nov., sp. nov. and Labilibaculum filiforme sp. nov., Novel Bacteroidetes Isolated from Subsurface Sediments of the Baltic Sea.</title>
        <authorList>
            <person name="Vandieken V."/>
            <person name="Marshall I.P."/>
            <person name="Niemann H."/>
            <person name="Engelen B."/>
            <person name="Cypionka H."/>
        </authorList>
    </citation>
    <scope>NUCLEOTIDE SEQUENCE [LARGE SCALE GENOMIC DNA]</scope>
    <source>
        <strain evidence="2 3">59.16B</strain>
    </source>
</reference>
<keyword evidence="3" id="KW-1185">Reference proteome</keyword>
<keyword evidence="1" id="KW-0732">Signal</keyword>
<gene>
    <name evidence="2" type="ORF">BZG02_18185</name>
</gene>
<evidence type="ECO:0000256" key="1">
    <source>
        <dbReference type="SAM" id="SignalP"/>
    </source>
</evidence>